<evidence type="ECO:0000259" key="2">
    <source>
        <dbReference type="Pfam" id="PF00857"/>
    </source>
</evidence>
<dbReference type="SUPFAM" id="SSF52499">
    <property type="entry name" value="Isochorismatase-like hydrolases"/>
    <property type="match status" value="1"/>
</dbReference>
<evidence type="ECO:0000313" key="3">
    <source>
        <dbReference type="EMBL" id="MBZ1351865.1"/>
    </source>
</evidence>
<keyword evidence="1" id="KW-0378">Hydrolase</keyword>
<dbReference type="Gene3D" id="3.40.50.850">
    <property type="entry name" value="Isochorismatase-like"/>
    <property type="match status" value="1"/>
</dbReference>
<reference evidence="3" key="1">
    <citation type="submission" date="2021-07" db="EMBL/GenBank/DDBJ databases">
        <title>New genus and species of the family Alcaligenaceae.</title>
        <authorList>
            <person name="Hahn M.W."/>
        </authorList>
    </citation>
    <scope>NUCLEOTIDE SEQUENCE</scope>
    <source>
        <strain evidence="3">LF4-65</strain>
    </source>
</reference>
<evidence type="ECO:0000313" key="4">
    <source>
        <dbReference type="Proteomes" id="UP000739565"/>
    </source>
</evidence>
<protein>
    <submittedName>
        <fullName evidence="3">Isochorismatase family protein</fullName>
    </submittedName>
</protein>
<comment type="caution">
    <text evidence="3">The sequence shown here is derived from an EMBL/GenBank/DDBJ whole genome shotgun (WGS) entry which is preliminary data.</text>
</comment>
<dbReference type="PANTHER" id="PTHR43540">
    <property type="entry name" value="PEROXYUREIDOACRYLATE/UREIDOACRYLATE AMIDOHYDROLASE-RELATED"/>
    <property type="match status" value="1"/>
</dbReference>
<dbReference type="InterPro" id="IPR050272">
    <property type="entry name" value="Isochorismatase-like_hydrls"/>
</dbReference>
<dbReference type="EMBL" id="JAHXRI010000025">
    <property type="protein sequence ID" value="MBZ1351865.1"/>
    <property type="molecule type" value="Genomic_DNA"/>
</dbReference>
<dbReference type="RefSeq" id="WP_311133561.1">
    <property type="nucleotide sequence ID" value="NZ_JAHXRI010000025.1"/>
</dbReference>
<sequence>MSTLWEKFLTNEDRAVLARGKFGRRMGFGQQPAVLVIDAQRYMVGSVEDEKSWPSSCGEVGRESMRYIAQIVQAAQQVEVPCIFTRFEIDPSGADMGVYRRKRDLLQSDKWCLAGTLGAELSPLLAPTERDLVFVKKKPSGFHGTPLLGYLIDRGVDTVIVVGGATSNCVRATVFDCASYNYRAIVPQEAVFDRIPISHAISLFDMDRQFADVLPTAEVMDYLSACRGGRFEAGRSNK</sequence>
<dbReference type="PANTHER" id="PTHR43540:SF1">
    <property type="entry name" value="ISOCHORISMATASE HYDROLASE"/>
    <property type="match status" value="1"/>
</dbReference>
<proteinExistence type="predicted"/>
<dbReference type="Proteomes" id="UP000739565">
    <property type="component" value="Unassembled WGS sequence"/>
</dbReference>
<dbReference type="GO" id="GO:0016787">
    <property type="term" value="F:hydrolase activity"/>
    <property type="evidence" value="ECO:0007669"/>
    <property type="project" value="UniProtKB-KW"/>
</dbReference>
<dbReference type="InterPro" id="IPR036380">
    <property type="entry name" value="Isochorismatase-like_sf"/>
</dbReference>
<feature type="domain" description="Isochorismatase-like" evidence="2">
    <location>
        <begin position="33"/>
        <end position="218"/>
    </location>
</feature>
<accession>A0A953NB67</accession>
<keyword evidence="4" id="KW-1185">Reference proteome</keyword>
<gene>
    <name evidence="3" type="ORF">KZZ10_14570</name>
</gene>
<dbReference type="AlphaFoldDB" id="A0A953NB67"/>
<dbReference type="Pfam" id="PF00857">
    <property type="entry name" value="Isochorismatase"/>
    <property type="match status" value="1"/>
</dbReference>
<evidence type="ECO:0000256" key="1">
    <source>
        <dbReference type="ARBA" id="ARBA00022801"/>
    </source>
</evidence>
<name>A0A953NB67_9BURK</name>
<dbReference type="InterPro" id="IPR000868">
    <property type="entry name" value="Isochorismatase-like_dom"/>
</dbReference>
<organism evidence="3 4">
    <name type="scientific">Zwartia hollandica</name>
    <dbReference type="NCBI Taxonomy" id="324606"/>
    <lineage>
        <taxon>Bacteria</taxon>
        <taxon>Pseudomonadati</taxon>
        <taxon>Pseudomonadota</taxon>
        <taxon>Betaproteobacteria</taxon>
        <taxon>Burkholderiales</taxon>
        <taxon>Alcaligenaceae</taxon>
        <taxon>Zwartia</taxon>
    </lineage>
</organism>